<dbReference type="EMBL" id="LHUG01000006">
    <property type="protein sequence ID" value="PAB00466.1"/>
    <property type="molecule type" value="Genomic_DNA"/>
</dbReference>
<protein>
    <recommendedName>
        <fullName evidence="6">DUF805 domain-containing protein</fullName>
    </recommendedName>
</protein>
<comment type="caution">
    <text evidence="2">The sequence shown here is derived from an EMBL/GenBank/DDBJ whole genome shotgun (WGS) entry which is preliminary data.</text>
</comment>
<proteinExistence type="predicted"/>
<dbReference type="OrthoDB" id="2285053at2"/>
<dbReference type="PANTHER" id="PTHR34980:SF2">
    <property type="entry name" value="INNER MEMBRANE PROTEIN YHAH-RELATED"/>
    <property type="match status" value="1"/>
</dbReference>
<name>A0A1L8R6G4_9ENTE</name>
<dbReference type="Pfam" id="PF05656">
    <property type="entry name" value="DUF805"/>
    <property type="match status" value="1"/>
</dbReference>
<feature type="transmembrane region" description="Helical" evidence="1">
    <location>
        <begin position="24"/>
        <end position="41"/>
    </location>
</feature>
<gene>
    <name evidence="3" type="ORF">AKL21_08215</name>
    <name evidence="2" type="ORF">RU96_GL002395</name>
</gene>
<dbReference type="RefSeq" id="WP_071864727.1">
    <property type="nucleotide sequence ID" value="NZ_JBHLVQ010000012.1"/>
</dbReference>
<dbReference type="PANTHER" id="PTHR34980">
    <property type="entry name" value="INNER MEMBRANE PROTEIN-RELATED-RELATED"/>
    <property type="match status" value="1"/>
</dbReference>
<organism evidence="2 4">
    <name type="scientific">Enterococcus canintestini</name>
    <dbReference type="NCBI Taxonomy" id="317010"/>
    <lineage>
        <taxon>Bacteria</taxon>
        <taxon>Bacillati</taxon>
        <taxon>Bacillota</taxon>
        <taxon>Bacilli</taxon>
        <taxon>Lactobacillales</taxon>
        <taxon>Enterococcaceae</taxon>
        <taxon>Enterococcus</taxon>
    </lineage>
</organism>
<dbReference type="Proteomes" id="UP000182835">
    <property type="component" value="Unassembled WGS sequence"/>
</dbReference>
<accession>A0A1L8R6G4</accession>
<evidence type="ECO:0000256" key="1">
    <source>
        <dbReference type="SAM" id="Phobius"/>
    </source>
</evidence>
<sequence>MINAYKEYWHNMTVMNASAKRGQYWWPQVINYLVLAIYSVVTGVNRYIEITADDGTIIKEWNAVTLVFVLLSALIWLANFTVRARRLHDRNHSNWWILFYLIPLIGNIVIFITLILPSKANTRWPINQSEL</sequence>
<dbReference type="EMBL" id="JXKG01000008">
    <property type="protein sequence ID" value="OJG15344.1"/>
    <property type="molecule type" value="Genomic_DNA"/>
</dbReference>
<feature type="transmembrane region" description="Helical" evidence="1">
    <location>
        <begin position="94"/>
        <end position="116"/>
    </location>
</feature>
<dbReference type="Proteomes" id="UP000216797">
    <property type="component" value="Unassembled WGS sequence"/>
</dbReference>
<keyword evidence="1" id="KW-0472">Membrane</keyword>
<evidence type="ECO:0000313" key="5">
    <source>
        <dbReference type="Proteomes" id="UP000216797"/>
    </source>
</evidence>
<dbReference type="AlphaFoldDB" id="A0A1L8R6G4"/>
<keyword evidence="1" id="KW-0812">Transmembrane</keyword>
<feature type="transmembrane region" description="Helical" evidence="1">
    <location>
        <begin position="61"/>
        <end position="82"/>
    </location>
</feature>
<reference evidence="2 4" key="1">
    <citation type="submission" date="2014-12" db="EMBL/GenBank/DDBJ databases">
        <title>Draft genome sequences of 29 type strains of Enterococci.</title>
        <authorList>
            <person name="Zhong Z."/>
            <person name="Sun Z."/>
            <person name="Liu W."/>
            <person name="Zhang W."/>
            <person name="Zhang H."/>
        </authorList>
    </citation>
    <scope>NUCLEOTIDE SEQUENCE [LARGE SCALE GENOMIC DNA]</scope>
    <source>
        <strain evidence="2 4">DSM 21207</strain>
    </source>
</reference>
<keyword evidence="5" id="KW-1185">Reference proteome</keyword>
<keyword evidence="1" id="KW-1133">Transmembrane helix</keyword>
<reference evidence="3 5" key="2">
    <citation type="submission" date="2015-08" db="EMBL/GenBank/DDBJ databases">
        <title>Enterococcus genome sequence.</title>
        <authorList>
            <person name="Acedo J.Z."/>
            <person name="Vederas J.C."/>
        </authorList>
    </citation>
    <scope>NUCLEOTIDE SEQUENCE [LARGE SCALE GENOMIC DNA]</scope>
    <source>
        <strain evidence="3 5">49</strain>
    </source>
</reference>
<dbReference type="InterPro" id="IPR008523">
    <property type="entry name" value="DUF805"/>
</dbReference>
<evidence type="ECO:0000313" key="2">
    <source>
        <dbReference type="EMBL" id="OJG15344.1"/>
    </source>
</evidence>
<dbReference type="GO" id="GO:0005886">
    <property type="term" value="C:plasma membrane"/>
    <property type="evidence" value="ECO:0007669"/>
    <property type="project" value="TreeGrafter"/>
</dbReference>
<evidence type="ECO:0000313" key="4">
    <source>
        <dbReference type="Proteomes" id="UP000182835"/>
    </source>
</evidence>
<evidence type="ECO:0000313" key="3">
    <source>
        <dbReference type="EMBL" id="PAB00466.1"/>
    </source>
</evidence>
<evidence type="ECO:0008006" key="6">
    <source>
        <dbReference type="Google" id="ProtNLM"/>
    </source>
</evidence>